<protein>
    <submittedName>
        <fullName evidence="5">Unannotated protein</fullName>
    </submittedName>
</protein>
<organism evidence="5">
    <name type="scientific">freshwater metagenome</name>
    <dbReference type="NCBI Taxonomy" id="449393"/>
    <lineage>
        <taxon>unclassified sequences</taxon>
        <taxon>metagenomes</taxon>
        <taxon>ecological metagenomes</taxon>
    </lineage>
</organism>
<keyword evidence="2" id="KW-0520">NAD</keyword>
<evidence type="ECO:0000256" key="2">
    <source>
        <dbReference type="ARBA" id="ARBA00023027"/>
    </source>
</evidence>
<dbReference type="PANTHER" id="PTHR43333:SF1">
    <property type="entry name" value="D-ISOMER SPECIFIC 2-HYDROXYACID DEHYDROGENASE NAD-BINDING DOMAIN-CONTAINING PROTEIN"/>
    <property type="match status" value="1"/>
</dbReference>
<evidence type="ECO:0000259" key="3">
    <source>
        <dbReference type="Pfam" id="PF00389"/>
    </source>
</evidence>
<dbReference type="Pfam" id="PF00389">
    <property type="entry name" value="2-Hacid_dh"/>
    <property type="match status" value="1"/>
</dbReference>
<dbReference type="Gene3D" id="3.40.50.720">
    <property type="entry name" value="NAD(P)-binding Rossmann-like Domain"/>
    <property type="match status" value="2"/>
</dbReference>
<dbReference type="InterPro" id="IPR006140">
    <property type="entry name" value="D-isomer_DH_NAD-bd"/>
</dbReference>
<feature type="domain" description="D-isomer specific 2-hydroxyacid dehydrogenase catalytic" evidence="3">
    <location>
        <begin position="25"/>
        <end position="313"/>
    </location>
</feature>
<dbReference type="SUPFAM" id="SSF51735">
    <property type="entry name" value="NAD(P)-binding Rossmann-fold domains"/>
    <property type="match status" value="1"/>
</dbReference>
<accession>A0A6J7QWL0</accession>
<dbReference type="CDD" id="cd05300">
    <property type="entry name" value="2-Hacid_dh_1"/>
    <property type="match status" value="1"/>
</dbReference>
<proteinExistence type="predicted"/>
<dbReference type="InterPro" id="IPR006139">
    <property type="entry name" value="D-isomer_2_OHA_DH_cat_dom"/>
</dbReference>
<name>A0A6J7QWL0_9ZZZZ</name>
<keyword evidence="1" id="KW-0560">Oxidoreductase</keyword>
<dbReference type="GO" id="GO:0016616">
    <property type="term" value="F:oxidoreductase activity, acting on the CH-OH group of donors, NAD or NADP as acceptor"/>
    <property type="evidence" value="ECO:0007669"/>
    <property type="project" value="InterPro"/>
</dbReference>
<reference evidence="5" key="1">
    <citation type="submission" date="2020-05" db="EMBL/GenBank/DDBJ databases">
        <authorList>
            <person name="Chiriac C."/>
            <person name="Salcher M."/>
            <person name="Ghai R."/>
            <person name="Kavagutti S V."/>
        </authorList>
    </citation>
    <scope>NUCLEOTIDE SEQUENCE</scope>
</reference>
<dbReference type="PANTHER" id="PTHR43333">
    <property type="entry name" value="2-HACID_DH_C DOMAIN-CONTAINING PROTEIN"/>
    <property type="match status" value="1"/>
</dbReference>
<sequence length="315" mass="34687">MAAVDDSQLAQRRGPQRMTDALPEYNIVDMRDRTPEDLSPSELEQLQDVEVAFILYMPDWLLAACPKLKWIHSFMTGHDHIPLPQLKERNIRLTNGAGTAAIEIAEFVIARVLEHWKFFPQIAALQVEHKWRPVFGRALSDAHIVLVGYGPINQEVARLLAPFNMRVTAVRRSATTPSLGADAVVAFSDLNAAMHDADIVVAAVPSNDDTTGMFNAEKFAAMQQGCLFINVGRGTAVVEADLIASLESGHLGGAAVDVASEEPLPPDNALWDSPVRISAHCSATLPNTMRRVHELFFRNIAKFATGERFENEVDL</sequence>
<dbReference type="InterPro" id="IPR036291">
    <property type="entry name" value="NAD(P)-bd_dom_sf"/>
</dbReference>
<evidence type="ECO:0000256" key="1">
    <source>
        <dbReference type="ARBA" id="ARBA00023002"/>
    </source>
</evidence>
<dbReference type="AlphaFoldDB" id="A0A6J7QWL0"/>
<dbReference type="SUPFAM" id="SSF52283">
    <property type="entry name" value="Formate/glycerate dehydrogenase catalytic domain-like"/>
    <property type="match status" value="1"/>
</dbReference>
<dbReference type="GO" id="GO:0051287">
    <property type="term" value="F:NAD binding"/>
    <property type="evidence" value="ECO:0007669"/>
    <property type="project" value="InterPro"/>
</dbReference>
<dbReference type="Pfam" id="PF02826">
    <property type="entry name" value="2-Hacid_dh_C"/>
    <property type="match status" value="1"/>
</dbReference>
<evidence type="ECO:0000313" key="5">
    <source>
        <dbReference type="EMBL" id="CAB5021009.1"/>
    </source>
</evidence>
<dbReference type="EMBL" id="CAFBPN010000039">
    <property type="protein sequence ID" value="CAB5021009.1"/>
    <property type="molecule type" value="Genomic_DNA"/>
</dbReference>
<feature type="domain" description="D-isomer specific 2-hydroxyacid dehydrogenase NAD-binding" evidence="4">
    <location>
        <begin position="110"/>
        <end position="280"/>
    </location>
</feature>
<gene>
    <name evidence="5" type="ORF">UFOPK4098_00865</name>
</gene>
<evidence type="ECO:0000259" key="4">
    <source>
        <dbReference type="Pfam" id="PF02826"/>
    </source>
</evidence>